<evidence type="ECO:0000313" key="1">
    <source>
        <dbReference type="EMBL" id="CEM42434.1"/>
    </source>
</evidence>
<dbReference type="EMBL" id="CDMZ01002451">
    <property type="protein sequence ID" value="CEM42434.1"/>
    <property type="molecule type" value="Genomic_DNA"/>
</dbReference>
<accession>A0A0G4HEE2</accession>
<sequence length="180" mass="19917">MRDTSARLKVAREEIQIARREAGGGASAWTSRLVGVAGSQEAAEGSLCLSGHASVRVKGRGVKICFAERQKDLFIPFQWGLKWERDDDEEDDEDGWGRGDFWPVFPLGLRERRDLTLGFIAREGRATMLAARAEFSLQGEGDEISLFHSKVVSRMSALKSMWKKEKEGVTAAKLAAASPF</sequence>
<protein>
    <submittedName>
        <fullName evidence="1">Uncharacterized protein</fullName>
    </submittedName>
</protein>
<reference evidence="1" key="1">
    <citation type="submission" date="2014-11" db="EMBL/GenBank/DDBJ databases">
        <authorList>
            <person name="Otto D Thomas"/>
            <person name="Naeem Raeece"/>
        </authorList>
    </citation>
    <scope>NUCLEOTIDE SEQUENCE</scope>
</reference>
<proteinExistence type="predicted"/>
<name>A0A0G4HEE2_9ALVE</name>
<organism evidence="1">
    <name type="scientific">Chromera velia CCMP2878</name>
    <dbReference type="NCBI Taxonomy" id="1169474"/>
    <lineage>
        <taxon>Eukaryota</taxon>
        <taxon>Sar</taxon>
        <taxon>Alveolata</taxon>
        <taxon>Colpodellida</taxon>
        <taxon>Chromeraceae</taxon>
        <taxon>Chromera</taxon>
    </lineage>
</organism>
<gene>
    <name evidence="1" type="ORF">Cvel_6540</name>
</gene>
<dbReference type="AlphaFoldDB" id="A0A0G4HEE2"/>
<dbReference type="VEuPathDB" id="CryptoDB:Cvel_6540"/>